<dbReference type="Pfam" id="PF01479">
    <property type="entry name" value="S4"/>
    <property type="match status" value="1"/>
</dbReference>
<dbReference type="PANTHER" id="PTHR21600:SF44">
    <property type="entry name" value="RIBOSOMAL LARGE SUBUNIT PSEUDOURIDINE SYNTHASE D"/>
    <property type="match status" value="1"/>
</dbReference>
<dbReference type="SUPFAM" id="SSF55120">
    <property type="entry name" value="Pseudouridine synthase"/>
    <property type="match status" value="1"/>
</dbReference>
<dbReference type="EMBL" id="JBHRSL010000010">
    <property type="protein sequence ID" value="MFC3053087.1"/>
    <property type="molecule type" value="Genomic_DNA"/>
</dbReference>
<evidence type="ECO:0000256" key="4">
    <source>
        <dbReference type="PROSITE-ProRule" id="PRU00182"/>
    </source>
</evidence>
<dbReference type="Gene3D" id="3.10.290.10">
    <property type="entry name" value="RNA-binding S4 domain"/>
    <property type="match status" value="1"/>
</dbReference>
<dbReference type="SUPFAM" id="SSF55174">
    <property type="entry name" value="Alpha-L RNA-binding motif"/>
    <property type="match status" value="1"/>
</dbReference>
<dbReference type="InterPro" id="IPR020103">
    <property type="entry name" value="PsdUridine_synth_cat_dom_sf"/>
</dbReference>
<dbReference type="NCBIfam" id="TIGR00005">
    <property type="entry name" value="rluA_subfam"/>
    <property type="match status" value="1"/>
</dbReference>
<protein>
    <recommendedName>
        <fullName evidence="5">Pseudouridine synthase</fullName>
        <ecNumber evidence="5">5.4.99.-</ecNumber>
    </recommendedName>
</protein>
<dbReference type="InterPro" id="IPR006224">
    <property type="entry name" value="PsdUridine_synth_RluA-like_CS"/>
</dbReference>
<dbReference type="InterPro" id="IPR036986">
    <property type="entry name" value="S4_RNA-bd_sf"/>
</dbReference>
<comment type="similarity">
    <text evidence="1 5">Belongs to the pseudouridine synthase RluA family.</text>
</comment>
<evidence type="ECO:0000256" key="2">
    <source>
        <dbReference type="ARBA" id="ARBA00023235"/>
    </source>
</evidence>
<dbReference type="PROSITE" id="PS01129">
    <property type="entry name" value="PSI_RLU"/>
    <property type="match status" value="1"/>
</dbReference>
<comment type="catalytic activity">
    <reaction evidence="5">
        <text>a uridine in RNA = a pseudouridine in RNA</text>
        <dbReference type="Rhea" id="RHEA:48348"/>
        <dbReference type="Rhea" id="RHEA-COMP:12068"/>
        <dbReference type="Rhea" id="RHEA-COMP:12069"/>
        <dbReference type="ChEBI" id="CHEBI:65314"/>
        <dbReference type="ChEBI" id="CHEBI:65315"/>
    </reaction>
</comment>
<evidence type="ECO:0000256" key="1">
    <source>
        <dbReference type="ARBA" id="ARBA00010876"/>
    </source>
</evidence>
<dbReference type="PROSITE" id="PS50889">
    <property type="entry name" value="S4"/>
    <property type="match status" value="1"/>
</dbReference>
<dbReference type="InterPro" id="IPR050188">
    <property type="entry name" value="RluA_PseudoU_synthase"/>
</dbReference>
<dbReference type="CDD" id="cd02869">
    <property type="entry name" value="PseudoU_synth_RluA_like"/>
    <property type="match status" value="1"/>
</dbReference>
<dbReference type="PANTHER" id="PTHR21600">
    <property type="entry name" value="MITOCHONDRIAL RNA PSEUDOURIDINE SYNTHASE"/>
    <property type="match status" value="1"/>
</dbReference>
<dbReference type="Proteomes" id="UP001595444">
    <property type="component" value="Unassembled WGS sequence"/>
</dbReference>
<comment type="function">
    <text evidence="5">Responsible for synthesis of pseudouridine from uracil.</text>
</comment>
<feature type="domain" description="RNA-binding S4" evidence="6">
    <location>
        <begin position="17"/>
        <end position="82"/>
    </location>
</feature>
<organism evidence="7 8">
    <name type="scientific">Kordiimonas pumila</name>
    <dbReference type="NCBI Taxonomy" id="2161677"/>
    <lineage>
        <taxon>Bacteria</taxon>
        <taxon>Pseudomonadati</taxon>
        <taxon>Pseudomonadota</taxon>
        <taxon>Alphaproteobacteria</taxon>
        <taxon>Kordiimonadales</taxon>
        <taxon>Kordiimonadaceae</taxon>
        <taxon>Kordiimonas</taxon>
    </lineage>
</organism>
<dbReference type="Gene3D" id="3.30.2350.10">
    <property type="entry name" value="Pseudouridine synthase"/>
    <property type="match status" value="1"/>
</dbReference>
<comment type="catalytic activity">
    <reaction evidence="3">
        <text>uridine(1911/1915/1917) in 23S rRNA = pseudouridine(1911/1915/1917) in 23S rRNA</text>
        <dbReference type="Rhea" id="RHEA:42524"/>
        <dbReference type="Rhea" id="RHEA-COMP:10097"/>
        <dbReference type="Rhea" id="RHEA-COMP:10098"/>
        <dbReference type="ChEBI" id="CHEBI:65314"/>
        <dbReference type="ChEBI" id="CHEBI:65315"/>
        <dbReference type="EC" id="5.4.99.23"/>
    </reaction>
</comment>
<sequence length="326" mass="35106">MKKDVFQITVGPETEGIRLDKLLADAMPDISRSRVKALIKEGQLVSASGIVLSPSYNVKKGDNFSLSFPEPEDADPIAENIPLDIIFEDEHLVVVNKPAGMVVHPAPGSPNGTLVNALLHHCNGSLSGIGGVKRPGIVHRIDKETSGLLIVAKHDKAHNGLAVQFADHSIERTYIAVCKGHPKKLADRIEGNIARHPVDRKRMAVAPSGGKWAATHYTVSASYAQSGTPVASLLECRLETGRTHQVRVHMAHIGHPLVGDPVYGRNAIANSIKGAARTALASFPRQALHAKSLGFIHPVSGTPFKFESSLPYDMEALLKVLEPYKL</sequence>
<dbReference type="InterPro" id="IPR006225">
    <property type="entry name" value="PsdUridine_synth_RluC/D"/>
</dbReference>
<dbReference type="InterPro" id="IPR006145">
    <property type="entry name" value="PsdUridine_synth_RsuA/RluA"/>
</dbReference>
<accession>A0ABV7D7D7</accession>
<dbReference type="Pfam" id="PF00849">
    <property type="entry name" value="PseudoU_synth_2"/>
    <property type="match status" value="1"/>
</dbReference>
<comment type="caution">
    <text evidence="7">The sequence shown here is derived from an EMBL/GenBank/DDBJ whole genome shotgun (WGS) entry which is preliminary data.</text>
</comment>
<name>A0ABV7D7D7_9PROT</name>
<evidence type="ECO:0000259" key="6">
    <source>
        <dbReference type="SMART" id="SM00363"/>
    </source>
</evidence>
<dbReference type="SMART" id="SM00363">
    <property type="entry name" value="S4"/>
    <property type="match status" value="1"/>
</dbReference>
<dbReference type="InterPro" id="IPR002942">
    <property type="entry name" value="S4_RNA-bd"/>
</dbReference>
<evidence type="ECO:0000313" key="7">
    <source>
        <dbReference type="EMBL" id="MFC3053087.1"/>
    </source>
</evidence>
<reference evidence="8" key="1">
    <citation type="journal article" date="2019" name="Int. J. Syst. Evol. Microbiol.">
        <title>The Global Catalogue of Microorganisms (GCM) 10K type strain sequencing project: providing services to taxonomists for standard genome sequencing and annotation.</title>
        <authorList>
            <consortium name="The Broad Institute Genomics Platform"/>
            <consortium name="The Broad Institute Genome Sequencing Center for Infectious Disease"/>
            <person name="Wu L."/>
            <person name="Ma J."/>
        </authorList>
    </citation>
    <scope>NUCLEOTIDE SEQUENCE [LARGE SCALE GENOMIC DNA]</scope>
    <source>
        <strain evidence="8">KCTC 62164</strain>
    </source>
</reference>
<dbReference type="GO" id="GO:0016853">
    <property type="term" value="F:isomerase activity"/>
    <property type="evidence" value="ECO:0007669"/>
    <property type="project" value="UniProtKB-KW"/>
</dbReference>
<keyword evidence="4" id="KW-0694">RNA-binding</keyword>
<dbReference type="EC" id="5.4.99.-" evidence="5"/>
<evidence type="ECO:0000256" key="3">
    <source>
        <dbReference type="ARBA" id="ARBA00036882"/>
    </source>
</evidence>
<dbReference type="CDD" id="cd00165">
    <property type="entry name" value="S4"/>
    <property type="match status" value="1"/>
</dbReference>
<keyword evidence="8" id="KW-1185">Reference proteome</keyword>
<gene>
    <name evidence="7" type="ORF">ACFOKA_14320</name>
</gene>
<evidence type="ECO:0000313" key="8">
    <source>
        <dbReference type="Proteomes" id="UP001595444"/>
    </source>
</evidence>
<evidence type="ECO:0000256" key="5">
    <source>
        <dbReference type="RuleBase" id="RU362028"/>
    </source>
</evidence>
<dbReference type="RefSeq" id="WP_194213148.1">
    <property type="nucleotide sequence ID" value="NZ_CP061205.1"/>
</dbReference>
<keyword evidence="2 5" id="KW-0413">Isomerase</keyword>
<proteinExistence type="inferred from homology"/>